<dbReference type="Gene3D" id="1.10.357.10">
    <property type="entry name" value="Tetracycline Repressor, domain 2"/>
    <property type="match status" value="1"/>
</dbReference>
<dbReference type="PANTHER" id="PTHR30055:SF148">
    <property type="entry name" value="TETR-FAMILY TRANSCRIPTIONAL REGULATOR"/>
    <property type="match status" value="1"/>
</dbReference>
<keyword evidence="3" id="KW-0804">Transcription</keyword>
<dbReference type="Gene3D" id="1.10.10.60">
    <property type="entry name" value="Homeodomain-like"/>
    <property type="match status" value="1"/>
</dbReference>
<accession>A0A9X1NGA2</accession>
<organism evidence="7 8">
    <name type="scientific">Kineosporia babensis</name>
    <dbReference type="NCBI Taxonomy" id="499548"/>
    <lineage>
        <taxon>Bacteria</taxon>
        <taxon>Bacillati</taxon>
        <taxon>Actinomycetota</taxon>
        <taxon>Actinomycetes</taxon>
        <taxon>Kineosporiales</taxon>
        <taxon>Kineosporiaceae</taxon>
        <taxon>Kineosporia</taxon>
    </lineage>
</organism>
<feature type="region of interest" description="Disordered" evidence="5">
    <location>
        <begin position="1"/>
        <end position="29"/>
    </location>
</feature>
<sequence length="218" mass="23277">MQSPPSTTDSGRAPLPRHQRAVRERARKLTPEREAAVLDAALAVLGRAGFDGFTLAAVCAASGASSKTVLRRWPDLTTLTAAVLIHAVDRELQRPIAVIEAGDLRSDLVENLQAHARSERAGPRLVEGLLRAARTTGDLGERAQAVLAGHETARCREILSAAVDRGELRTAASAEAVAELSRSFLLHEILTKGTRPTPQHIVAFVDTVILPVLRSNAA</sequence>
<gene>
    <name evidence="7" type="ORF">LR394_26370</name>
</gene>
<feature type="DNA-binding region" description="H-T-H motif" evidence="4">
    <location>
        <begin position="54"/>
        <end position="73"/>
    </location>
</feature>
<evidence type="ECO:0000259" key="6">
    <source>
        <dbReference type="PROSITE" id="PS50977"/>
    </source>
</evidence>
<dbReference type="InterPro" id="IPR011075">
    <property type="entry name" value="TetR_C"/>
</dbReference>
<evidence type="ECO:0000256" key="4">
    <source>
        <dbReference type="PROSITE-ProRule" id="PRU00335"/>
    </source>
</evidence>
<evidence type="ECO:0000313" key="8">
    <source>
        <dbReference type="Proteomes" id="UP001138997"/>
    </source>
</evidence>
<dbReference type="EMBL" id="JAJOMB010000016">
    <property type="protein sequence ID" value="MCD5314437.1"/>
    <property type="molecule type" value="Genomic_DNA"/>
</dbReference>
<keyword evidence="2 4" id="KW-0238">DNA-binding</keyword>
<proteinExistence type="predicted"/>
<protein>
    <submittedName>
        <fullName evidence="7">TetR/AcrR family transcriptional regulator C-terminal ligand-binding domain-containing protein</fullName>
    </submittedName>
</protein>
<dbReference type="Pfam" id="PF16859">
    <property type="entry name" value="TetR_C_11"/>
    <property type="match status" value="1"/>
</dbReference>
<dbReference type="SUPFAM" id="SSF48498">
    <property type="entry name" value="Tetracyclin repressor-like, C-terminal domain"/>
    <property type="match status" value="1"/>
</dbReference>
<name>A0A9X1NGA2_9ACTN</name>
<dbReference type="InterPro" id="IPR036271">
    <property type="entry name" value="Tet_transcr_reg_TetR-rel_C_sf"/>
</dbReference>
<dbReference type="InterPro" id="IPR009057">
    <property type="entry name" value="Homeodomain-like_sf"/>
</dbReference>
<evidence type="ECO:0000313" key="7">
    <source>
        <dbReference type="EMBL" id="MCD5314437.1"/>
    </source>
</evidence>
<keyword evidence="8" id="KW-1185">Reference proteome</keyword>
<dbReference type="InterPro" id="IPR001647">
    <property type="entry name" value="HTH_TetR"/>
</dbReference>
<dbReference type="SUPFAM" id="SSF46689">
    <property type="entry name" value="Homeodomain-like"/>
    <property type="match status" value="1"/>
</dbReference>
<dbReference type="Pfam" id="PF00440">
    <property type="entry name" value="TetR_N"/>
    <property type="match status" value="1"/>
</dbReference>
<evidence type="ECO:0000256" key="1">
    <source>
        <dbReference type="ARBA" id="ARBA00023015"/>
    </source>
</evidence>
<evidence type="ECO:0000256" key="3">
    <source>
        <dbReference type="ARBA" id="ARBA00023163"/>
    </source>
</evidence>
<comment type="caution">
    <text evidence="7">The sequence shown here is derived from an EMBL/GenBank/DDBJ whole genome shotgun (WGS) entry which is preliminary data.</text>
</comment>
<dbReference type="InterPro" id="IPR050109">
    <property type="entry name" value="HTH-type_TetR-like_transc_reg"/>
</dbReference>
<evidence type="ECO:0000256" key="2">
    <source>
        <dbReference type="ARBA" id="ARBA00023125"/>
    </source>
</evidence>
<dbReference type="PANTHER" id="PTHR30055">
    <property type="entry name" value="HTH-TYPE TRANSCRIPTIONAL REGULATOR RUTR"/>
    <property type="match status" value="1"/>
</dbReference>
<dbReference type="RefSeq" id="WP_231446951.1">
    <property type="nucleotide sequence ID" value="NZ_JAJOMB010000016.1"/>
</dbReference>
<dbReference type="AlphaFoldDB" id="A0A9X1NGA2"/>
<dbReference type="GO" id="GO:0000976">
    <property type="term" value="F:transcription cis-regulatory region binding"/>
    <property type="evidence" value="ECO:0007669"/>
    <property type="project" value="TreeGrafter"/>
</dbReference>
<dbReference type="Proteomes" id="UP001138997">
    <property type="component" value="Unassembled WGS sequence"/>
</dbReference>
<dbReference type="PROSITE" id="PS50977">
    <property type="entry name" value="HTH_TETR_2"/>
    <property type="match status" value="1"/>
</dbReference>
<keyword evidence="1" id="KW-0805">Transcription regulation</keyword>
<evidence type="ECO:0000256" key="5">
    <source>
        <dbReference type="SAM" id="MobiDB-lite"/>
    </source>
</evidence>
<feature type="domain" description="HTH tetR-type" evidence="6">
    <location>
        <begin position="31"/>
        <end position="91"/>
    </location>
</feature>
<dbReference type="GO" id="GO:0003700">
    <property type="term" value="F:DNA-binding transcription factor activity"/>
    <property type="evidence" value="ECO:0007669"/>
    <property type="project" value="TreeGrafter"/>
</dbReference>
<reference evidence="7" key="1">
    <citation type="submission" date="2021-11" db="EMBL/GenBank/DDBJ databases">
        <title>Streptomyces corallinus and Kineosporia corallina sp. nov., two new coral-derived marine actinobacteria.</title>
        <authorList>
            <person name="Buangrab K."/>
            <person name="Sutthacheep M."/>
            <person name="Yeemin T."/>
            <person name="Harunari E."/>
            <person name="Igarashi Y."/>
            <person name="Sripreechasak P."/>
            <person name="Kanchanasin P."/>
            <person name="Tanasupawat S."/>
            <person name="Phongsopitanun W."/>
        </authorList>
    </citation>
    <scope>NUCLEOTIDE SEQUENCE</scope>
    <source>
        <strain evidence="7">JCM 31032</strain>
    </source>
</reference>
<feature type="compositionally biased region" description="Polar residues" evidence="5">
    <location>
        <begin position="1"/>
        <end position="10"/>
    </location>
</feature>